<feature type="domain" description="UBC core" evidence="10">
    <location>
        <begin position="1"/>
        <end position="147"/>
    </location>
</feature>
<dbReference type="Pfam" id="PF00179">
    <property type="entry name" value="UQ_con"/>
    <property type="match status" value="1"/>
</dbReference>
<dbReference type="CDD" id="cd23792">
    <property type="entry name" value="UBCc_UBE2D"/>
    <property type="match status" value="1"/>
</dbReference>
<evidence type="ECO:0000313" key="11">
    <source>
        <dbReference type="Ensembl" id="ENSEASP00005050665.1"/>
    </source>
</evidence>
<evidence type="ECO:0000256" key="8">
    <source>
        <dbReference type="PROSITE-ProRule" id="PRU10133"/>
    </source>
</evidence>
<dbReference type="Gene3D" id="3.10.110.10">
    <property type="entry name" value="Ubiquitin Conjugating Enzyme"/>
    <property type="match status" value="1"/>
</dbReference>
<dbReference type="InterPro" id="IPR016135">
    <property type="entry name" value="UBQ-conjugating_enzyme/RWD"/>
</dbReference>
<accession>A0A9L0JND0</accession>
<feature type="active site" description="Glycyl thioester intermediate" evidence="8">
    <location>
        <position position="85"/>
    </location>
</feature>
<keyword evidence="3" id="KW-0808">Transferase</keyword>
<reference evidence="11" key="2">
    <citation type="submission" date="2025-08" db="UniProtKB">
        <authorList>
            <consortium name="Ensembl"/>
        </authorList>
    </citation>
    <scope>IDENTIFICATION</scope>
</reference>
<reference evidence="11" key="3">
    <citation type="submission" date="2025-09" db="UniProtKB">
        <authorList>
            <consortium name="Ensembl"/>
        </authorList>
    </citation>
    <scope>IDENTIFICATION</scope>
</reference>
<keyword evidence="5 9" id="KW-0833">Ubl conjugation pathway</keyword>
<organism evidence="11 12">
    <name type="scientific">Equus asinus</name>
    <name type="common">Donkey</name>
    <name type="synonym">Equus africanus asinus</name>
    <dbReference type="NCBI Taxonomy" id="9793"/>
    <lineage>
        <taxon>Eukaryota</taxon>
        <taxon>Metazoa</taxon>
        <taxon>Chordata</taxon>
        <taxon>Craniata</taxon>
        <taxon>Vertebrata</taxon>
        <taxon>Euteleostomi</taxon>
        <taxon>Mammalia</taxon>
        <taxon>Eutheria</taxon>
        <taxon>Laurasiatheria</taxon>
        <taxon>Perissodactyla</taxon>
        <taxon>Equidae</taxon>
        <taxon>Equus</taxon>
    </lineage>
</organism>
<dbReference type="AlphaFoldDB" id="A0A9L0JND0"/>
<evidence type="ECO:0000256" key="1">
    <source>
        <dbReference type="ARBA" id="ARBA00000485"/>
    </source>
</evidence>
<keyword evidence="12" id="KW-1185">Reference proteome</keyword>
<proteinExistence type="inferred from homology"/>
<reference evidence="11 12" key="1">
    <citation type="journal article" date="2020" name="Nat. Commun.">
        <title>Donkey genomes provide new insights into domestication and selection for coat color.</title>
        <authorList>
            <person name="Wang"/>
            <person name="C."/>
            <person name="Li"/>
            <person name="H."/>
            <person name="Guo"/>
            <person name="Y."/>
            <person name="Huang"/>
            <person name="J."/>
            <person name="Sun"/>
            <person name="Y."/>
            <person name="Min"/>
            <person name="J."/>
            <person name="Wang"/>
            <person name="J."/>
            <person name="Fang"/>
            <person name="X."/>
            <person name="Zhao"/>
            <person name="Z."/>
            <person name="Wang"/>
            <person name="S."/>
            <person name="Zhang"/>
            <person name="Y."/>
            <person name="Liu"/>
            <person name="Q."/>
            <person name="Jiang"/>
            <person name="Q."/>
            <person name="Wang"/>
            <person name="X."/>
            <person name="Guo"/>
            <person name="Y."/>
            <person name="Yang"/>
            <person name="C."/>
            <person name="Wang"/>
            <person name="Y."/>
            <person name="Tian"/>
            <person name="F."/>
            <person name="Zhuang"/>
            <person name="G."/>
            <person name="Fan"/>
            <person name="Y."/>
            <person name="Gao"/>
            <person name="Q."/>
            <person name="Li"/>
            <person name="Y."/>
            <person name="Ju"/>
            <person name="Z."/>
            <person name="Li"/>
            <person name="J."/>
            <person name="Li"/>
            <person name="R."/>
            <person name="Hou"/>
            <person name="M."/>
            <person name="Yang"/>
            <person name="G."/>
            <person name="Liu"/>
            <person name="G."/>
            <person name="Liu"/>
            <person name="W."/>
            <person name="Guo"/>
            <person name="J."/>
            <person name="Pan"/>
            <person name="S."/>
            <person name="Fan"/>
            <person name="G."/>
            <person name="Zhang"/>
            <person name="W."/>
            <person name="Zhang"/>
            <person name="R."/>
            <person name="Yu"/>
            <person name="J."/>
            <person name="Zhang"/>
            <person name="X."/>
            <person name="Yin"/>
            <person name="Q."/>
            <person name="Ji"/>
            <person name="C."/>
            <person name="Jin"/>
            <person name="Y."/>
            <person name="Yue"/>
            <person name="G."/>
            <person name="Liu"/>
            <person name="M."/>
            <person name="Xu"/>
            <person name="J."/>
            <person name="Liu"/>
            <person name="S."/>
            <person name="Jordana"/>
            <person name="J."/>
            <person name="Noce"/>
            <person name="A."/>
            <person name="Amills"/>
            <person name="M."/>
            <person name="Wu"/>
            <person name="D.D."/>
            <person name="Li"/>
            <person name="S."/>
            <person name="Zhou"/>
            <person name="X. and Zhong"/>
            <person name="J."/>
        </authorList>
    </citation>
    <scope>NUCLEOTIDE SEQUENCE [LARGE SCALE GENOMIC DNA]</scope>
</reference>
<dbReference type="SMART" id="SM00212">
    <property type="entry name" value="UBCc"/>
    <property type="match status" value="1"/>
</dbReference>
<evidence type="ECO:0000256" key="5">
    <source>
        <dbReference type="ARBA" id="ARBA00022786"/>
    </source>
</evidence>
<protein>
    <recommendedName>
        <fullName evidence="10">UBC core domain-containing protein</fullName>
    </recommendedName>
</protein>
<name>A0A9L0JND0_EQUAS</name>
<evidence type="ECO:0000256" key="3">
    <source>
        <dbReference type="ARBA" id="ARBA00022679"/>
    </source>
</evidence>
<dbReference type="PROSITE" id="PS50127">
    <property type="entry name" value="UBC_2"/>
    <property type="match status" value="1"/>
</dbReference>
<evidence type="ECO:0000313" key="12">
    <source>
        <dbReference type="Proteomes" id="UP000694387"/>
    </source>
</evidence>
<comment type="catalytic activity">
    <reaction evidence="7">
        <text>S-ubiquitinyl-[E1 ubiquitin-activating enzyme]-L-cysteine + [acceptor protein]-L-lysine = [E1 ubiquitin-activating enzyme]-L-cysteine + N(6)-monoubiquitinyl-[acceptor protein]-L-lysine.</text>
        <dbReference type="EC" id="2.3.2.24"/>
    </reaction>
</comment>
<dbReference type="PROSITE" id="PS00183">
    <property type="entry name" value="UBC_1"/>
    <property type="match status" value="1"/>
</dbReference>
<dbReference type="PANTHER" id="PTHR24068">
    <property type="entry name" value="UBIQUITIN-CONJUGATING ENZYME E2"/>
    <property type="match status" value="1"/>
</dbReference>
<comment type="catalytic activity">
    <reaction evidence="1">
        <text>S-ubiquitinyl-[E1 ubiquitin-activating enzyme]-L-cysteine + [E2 ubiquitin-conjugating enzyme]-L-cysteine = [E1 ubiquitin-activating enzyme]-L-cysteine + S-ubiquitinyl-[E2 ubiquitin-conjugating enzyme]-L-cysteine.</text>
        <dbReference type="EC" id="2.3.2.23"/>
    </reaction>
</comment>
<comment type="pathway">
    <text evidence="2">Protein modification; protein ubiquitination.</text>
</comment>
<evidence type="ECO:0000256" key="4">
    <source>
        <dbReference type="ARBA" id="ARBA00022741"/>
    </source>
</evidence>
<dbReference type="Proteomes" id="UP000694387">
    <property type="component" value="Chromosome X"/>
</dbReference>
<evidence type="ECO:0000256" key="6">
    <source>
        <dbReference type="ARBA" id="ARBA00022840"/>
    </source>
</evidence>
<dbReference type="FunFam" id="3.10.110.10:FF:000101">
    <property type="entry name" value="Ubiquitin-conjugating enzyme E2 D2"/>
    <property type="match status" value="1"/>
</dbReference>
<gene>
    <name evidence="11" type="primary">LOC123282546</name>
</gene>
<dbReference type="GeneTree" id="ENSGT00940000163888"/>
<evidence type="ECO:0000256" key="2">
    <source>
        <dbReference type="ARBA" id="ARBA00004906"/>
    </source>
</evidence>
<dbReference type="InterPro" id="IPR023313">
    <property type="entry name" value="UBQ-conjugating_AS"/>
</dbReference>
<evidence type="ECO:0000256" key="7">
    <source>
        <dbReference type="ARBA" id="ARBA00035845"/>
    </source>
</evidence>
<evidence type="ECO:0000256" key="9">
    <source>
        <dbReference type="RuleBase" id="RU362109"/>
    </source>
</evidence>
<dbReference type="SUPFAM" id="SSF54495">
    <property type="entry name" value="UBC-like"/>
    <property type="match status" value="1"/>
</dbReference>
<dbReference type="GO" id="GO:0005524">
    <property type="term" value="F:ATP binding"/>
    <property type="evidence" value="ECO:0007669"/>
    <property type="project" value="UniProtKB-UniRule"/>
</dbReference>
<dbReference type="GO" id="GO:0061631">
    <property type="term" value="F:ubiquitin conjugating enzyme activity"/>
    <property type="evidence" value="ECO:0007669"/>
    <property type="project" value="UniProtKB-EC"/>
</dbReference>
<keyword evidence="6 9" id="KW-0067">ATP-binding</keyword>
<dbReference type="InterPro" id="IPR000608">
    <property type="entry name" value="UBC"/>
</dbReference>
<dbReference type="Ensembl" id="ENSEAST00005058008.1">
    <property type="protein sequence ID" value="ENSEASP00005050665.1"/>
    <property type="gene ID" value="ENSEASG00005034414.1"/>
</dbReference>
<evidence type="ECO:0000259" key="10">
    <source>
        <dbReference type="PROSITE" id="PS50127"/>
    </source>
</evidence>
<comment type="similarity">
    <text evidence="9">Belongs to the ubiquitin-conjugating enzyme family.</text>
</comment>
<keyword evidence="4 9" id="KW-0547">Nucleotide-binding</keyword>
<sequence>MALQRIHKELLNLTNDPPAQCSAGPVGDDLFQWKATIMGPEDSPYEGGVFFLKIQFPFDYPFRPPQIAFTTPIYHPNINQNGSICLDILGSEWSPVLTISKVLLSICSLLCDPNPNDPLVPEIAKIYLKDRQKYDTIAQQWTQRYAM</sequence>